<evidence type="ECO:0000259" key="1">
    <source>
        <dbReference type="Pfam" id="PF20700"/>
    </source>
</evidence>
<name>A0A1X7VKT8_AMPQE</name>
<accession>A0A1X7VKT8</accession>
<protein>
    <recommendedName>
        <fullName evidence="1">Mutator-like transposase domain-containing protein</fullName>
    </recommendedName>
</protein>
<reference evidence="2" key="1">
    <citation type="submission" date="2017-05" db="UniProtKB">
        <authorList>
            <consortium name="EnsemblMetazoa"/>
        </authorList>
    </citation>
    <scope>IDENTIFICATION</scope>
</reference>
<dbReference type="EnsemblMetazoa" id="Aqu2.1.40435_001">
    <property type="protein sequence ID" value="Aqu2.1.40435_001"/>
    <property type="gene ID" value="Aqu2.1.40435"/>
</dbReference>
<proteinExistence type="predicted"/>
<dbReference type="Pfam" id="PF20700">
    <property type="entry name" value="Mutator"/>
    <property type="match status" value="1"/>
</dbReference>
<dbReference type="InterPro" id="IPR049012">
    <property type="entry name" value="Mutator_transp_dom"/>
</dbReference>
<feature type="domain" description="Mutator-like transposase" evidence="1">
    <location>
        <begin position="4"/>
        <end position="127"/>
    </location>
</feature>
<sequence length="129" mass="13908">MCRLAHKLVVKCIKCKSFFTIESSEKTTLKVGSRGWRVNTAAVLGQISTGGGLSHLNQTLAVLGVPGMNKKLYSKTENYIRSEMGKQLVQSMSDAAKAEKAHAFATGSYHQGVPAVKVVVDGGWLKRNA</sequence>
<evidence type="ECO:0000313" key="2">
    <source>
        <dbReference type="EnsemblMetazoa" id="Aqu2.1.40435_001"/>
    </source>
</evidence>
<dbReference type="InParanoid" id="A0A1X7VKT8"/>
<organism evidence="2">
    <name type="scientific">Amphimedon queenslandica</name>
    <name type="common">Sponge</name>
    <dbReference type="NCBI Taxonomy" id="400682"/>
    <lineage>
        <taxon>Eukaryota</taxon>
        <taxon>Metazoa</taxon>
        <taxon>Porifera</taxon>
        <taxon>Demospongiae</taxon>
        <taxon>Heteroscleromorpha</taxon>
        <taxon>Haplosclerida</taxon>
        <taxon>Niphatidae</taxon>
        <taxon>Amphimedon</taxon>
    </lineage>
</organism>
<dbReference type="AlphaFoldDB" id="A0A1X7VKT8"/>